<sequence>MEYSDDYDGLEDYFKHWSSKRSRDAPILFPHSMLNAEPQGRFLALATNTHPRSSTSRQVAVPYTAEELADVARNEVKTDATIKAAVPWEIDVVLTRVAVYEWGKGRARHSSGNPQSWAHVFSNAGAFWLRSETNLWYCDRVVPA</sequence>
<dbReference type="Proteomes" id="UP000800038">
    <property type="component" value="Unassembled WGS sequence"/>
</dbReference>
<dbReference type="EMBL" id="ML976019">
    <property type="protein sequence ID" value="KAF1944104.1"/>
    <property type="molecule type" value="Genomic_DNA"/>
</dbReference>
<proteinExistence type="predicted"/>
<reference evidence="1" key="1">
    <citation type="journal article" date="2020" name="Stud. Mycol.">
        <title>101 Dothideomycetes genomes: a test case for predicting lifestyles and emergence of pathogens.</title>
        <authorList>
            <person name="Haridas S."/>
            <person name="Albert R."/>
            <person name="Binder M."/>
            <person name="Bloem J."/>
            <person name="Labutti K."/>
            <person name="Salamov A."/>
            <person name="Andreopoulos B."/>
            <person name="Baker S."/>
            <person name="Barry K."/>
            <person name="Bills G."/>
            <person name="Bluhm B."/>
            <person name="Cannon C."/>
            <person name="Castanera R."/>
            <person name="Culley D."/>
            <person name="Daum C."/>
            <person name="Ezra D."/>
            <person name="Gonzalez J."/>
            <person name="Henrissat B."/>
            <person name="Kuo A."/>
            <person name="Liang C."/>
            <person name="Lipzen A."/>
            <person name="Lutzoni F."/>
            <person name="Magnuson J."/>
            <person name="Mondo S."/>
            <person name="Nolan M."/>
            <person name="Ohm R."/>
            <person name="Pangilinan J."/>
            <person name="Park H.-J."/>
            <person name="Ramirez L."/>
            <person name="Alfaro M."/>
            <person name="Sun H."/>
            <person name="Tritt A."/>
            <person name="Yoshinaga Y."/>
            <person name="Zwiers L.-H."/>
            <person name="Turgeon B."/>
            <person name="Goodwin S."/>
            <person name="Spatafora J."/>
            <person name="Crous P."/>
            <person name="Grigoriev I."/>
        </authorList>
    </citation>
    <scope>NUCLEOTIDE SEQUENCE</scope>
    <source>
        <strain evidence="1">CBS 161.51</strain>
    </source>
</reference>
<gene>
    <name evidence="1" type="ORF">EJ02DRAFT_432663</name>
</gene>
<keyword evidence="2" id="KW-1185">Reference proteome</keyword>
<evidence type="ECO:0000313" key="1">
    <source>
        <dbReference type="EMBL" id="KAF1944104.1"/>
    </source>
</evidence>
<name>A0A6A5SWL5_9PLEO</name>
<evidence type="ECO:0000313" key="2">
    <source>
        <dbReference type="Proteomes" id="UP000800038"/>
    </source>
</evidence>
<dbReference type="AlphaFoldDB" id="A0A6A5SWL5"/>
<protein>
    <submittedName>
        <fullName evidence="1">Uncharacterized protein</fullName>
    </submittedName>
</protein>
<accession>A0A6A5SWL5</accession>
<organism evidence="1 2">
    <name type="scientific">Clathrospora elynae</name>
    <dbReference type="NCBI Taxonomy" id="706981"/>
    <lineage>
        <taxon>Eukaryota</taxon>
        <taxon>Fungi</taxon>
        <taxon>Dikarya</taxon>
        <taxon>Ascomycota</taxon>
        <taxon>Pezizomycotina</taxon>
        <taxon>Dothideomycetes</taxon>
        <taxon>Pleosporomycetidae</taxon>
        <taxon>Pleosporales</taxon>
        <taxon>Diademaceae</taxon>
        <taxon>Clathrospora</taxon>
    </lineage>
</organism>